<feature type="region of interest" description="Disordered" evidence="1">
    <location>
        <begin position="1"/>
        <end position="35"/>
    </location>
</feature>
<feature type="region of interest" description="Disordered" evidence="1">
    <location>
        <begin position="76"/>
        <end position="100"/>
    </location>
</feature>
<feature type="compositionally biased region" description="Low complexity" evidence="1">
    <location>
        <begin position="82"/>
        <end position="100"/>
    </location>
</feature>
<evidence type="ECO:0000313" key="2">
    <source>
        <dbReference type="EMBL" id="SZX74338.1"/>
    </source>
</evidence>
<dbReference type="AlphaFoldDB" id="A0A383W9M1"/>
<accession>A0A383W9M1</accession>
<dbReference type="EMBL" id="FNXT01001213">
    <property type="protein sequence ID" value="SZX74338.1"/>
    <property type="molecule type" value="Genomic_DNA"/>
</dbReference>
<evidence type="ECO:0000256" key="1">
    <source>
        <dbReference type="SAM" id="MobiDB-lite"/>
    </source>
</evidence>
<sequence length="131" mass="14556">MRPDEGGTGNTYQAFSLLRRPDSLQEQRQQPLPRDTVRCKLLHSGDAQHGSSLDATICAEQSSDGSQQQVTIWSVHSISNPSQDSLQESGSDSSSSRSSYAYAHAAEGAEYGHHRRRAVHRKTLMYLAQRR</sequence>
<gene>
    <name evidence="2" type="ORF">BQ4739_LOCUS14624</name>
</gene>
<keyword evidence="3" id="KW-1185">Reference proteome</keyword>
<name>A0A383W9M1_TETOB</name>
<evidence type="ECO:0000313" key="3">
    <source>
        <dbReference type="Proteomes" id="UP000256970"/>
    </source>
</evidence>
<dbReference type="Proteomes" id="UP000256970">
    <property type="component" value="Unassembled WGS sequence"/>
</dbReference>
<organism evidence="2 3">
    <name type="scientific">Tetradesmus obliquus</name>
    <name type="common">Green alga</name>
    <name type="synonym">Acutodesmus obliquus</name>
    <dbReference type="NCBI Taxonomy" id="3088"/>
    <lineage>
        <taxon>Eukaryota</taxon>
        <taxon>Viridiplantae</taxon>
        <taxon>Chlorophyta</taxon>
        <taxon>core chlorophytes</taxon>
        <taxon>Chlorophyceae</taxon>
        <taxon>CS clade</taxon>
        <taxon>Sphaeropleales</taxon>
        <taxon>Scenedesmaceae</taxon>
        <taxon>Tetradesmus</taxon>
    </lineage>
</organism>
<protein>
    <submittedName>
        <fullName evidence="2">Uncharacterized protein</fullName>
    </submittedName>
</protein>
<reference evidence="2 3" key="1">
    <citation type="submission" date="2016-10" db="EMBL/GenBank/DDBJ databases">
        <authorList>
            <person name="Cai Z."/>
        </authorList>
    </citation>
    <scope>NUCLEOTIDE SEQUENCE [LARGE SCALE GENOMIC DNA]</scope>
</reference>
<proteinExistence type="predicted"/>